<dbReference type="InterPro" id="IPR052376">
    <property type="entry name" value="Oxidative_Scav/Glycosyltrans"/>
</dbReference>
<gene>
    <name evidence="4" type="ORF">GCM10023217_27150</name>
</gene>
<feature type="domain" description="CT398-like coiled coil hairpin" evidence="3">
    <location>
        <begin position="14"/>
        <end position="192"/>
    </location>
</feature>
<dbReference type="InterPro" id="IPR003743">
    <property type="entry name" value="Zf-RING_7"/>
</dbReference>
<sequence>MKAAPAQQRRLLDLADLDAELARSRHQLTQLPEAARVAEVTEQLAVAEEDVARAEAAVAELQRTYDATDEELTGITEHAKRDQTQLDSGLLSHKALAELQHELSGLELRRDVLESDLLEIMERQEALGMEFERAQGTVLHHRELLAEAVTARDHATATTENIVTEFLSRRAAIADEVADDLLAVYDRLREQGRVGAGLLRQRRCGACRMELDPRTLSAVAAAAEDEVVRCEECTAIMVRTEQSGLPTPGSGQ</sequence>
<evidence type="ECO:0000313" key="5">
    <source>
        <dbReference type="Proteomes" id="UP001500822"/>
    </source>
</evidence>
<accession>A0ABP8ZDW6</accession>
<dbReference type="Pfam" id="PF24481">
    <property type="entry name" value="CT398_CC"/>
    <property type="match status" value="1"/>
</dbReference>
<dbReference type="EMBL" id="BAABIE010000013">
    <property type="protein sequence ID" value="GAA4754157.1"/>
    <property type="molecule type" value="Genomic_DNA"/>
</dbReference>
<evidence type="ECO:0000259" key="2">
    <source>
        <dbReference type="Pfam" id="PF02591"/>
    </source>
</evidence>
<evidence type="ECO:0000256" key="1">
    <source>
        <dbReference type="SAM" id="Coils"/>
    </source>
</evidence>
<evidence type="ECO:0000313" key="4">
    <source>
        <dbReference type="EMBL" id="GAA4754157.1"/>
    </source>
</evidence>
<dbReference type="Proteomes" id="UP001500822">
    <property type="component" value="Unassembled WGS sequence"/>
</dbReference>
<feature type="domain" description="C4-type zinc ribbon" evidence="2">
    <location>
        <begin position="203"/>
        <end position="237"/>
    </location>
</feature>
<dbReference type="PANTHER" id="PTHR39082:SF1">
    <property type="entry name" value="SCAVENGER RECEPTOR CLASS A MEMBER 3"/>
    <property type="match status" value="1"/>
</dbReference>
<dbReference type="RefSeq" id="WP_345313908.1">
    <property type="nucleotide sequence ID" value="NZ_BAABIE010000013.1"/>
</dbReference>
<dbReference type="PANTHER" id="PTHR39082">
    <property type="entry name" value="PHOSPHOLIPASE C-BETA-2-RELATED"/>
    <property type="match status" value="1"/>
</dbReference>
<evidence type="ECO:0000259" key="3">
    <source>
        <dbReference type="Pfam" id="PF24481"/>
    </source>
</evidence>
<comment type="caution">
    <text evidence="4">The sequence shown here is derived from an EMBL/GenBank/DDBJ whole genome shotgun (WGS) entry which is preliminary data.</text>
</comment>
<name>A0ABP8ZDW6_9ACTN</name>
<dbReference type="Pfam" id="PF02591">
    <property type="entry name" value="Zn_ribbon_9"/>
    <property type="match status" value="1"/>
</dbReference>
<keyword evidence="5" id="KW-1185">Reference proteome</keyword>
<organism evidence="4 5">
    <name type="scientific">Gordonia alkaliphila</name>
    <dbReference type="NCBI Taxonomy" id="1053547"/>
    <lineage>
        <taxon>Bacteria</taxon>
        <taxon>Bacillati</taxon>
        <taxon>Actinomycetota</taxon>
        <taxon>Actinomycetes</taxon>
        <taxon>Mycobacteriales</taxon>
        <taxon>Gordoniaceae</taxon>
        <taxon>Gordonia</taxon>
    </lineage>
</organism>
<proteinExistence type="predicted"/>
<protein>
    <submittedName>
        <fullName evidence="4">C4-type zinc ribbon domain-containing protein</fullName>
    </submittedName>
</protein>
<keyword evidence="1" id="KW-0175">Coiled coil</keyword>
<dbReference type="InterPro" id="IPR056003">
    <property type="entry name" value="CT398_CC_hairpin"/>
</dbReference>
<feature type="coiled-coil region" evidence="1">
    <location>
        <begin position="37"/>
        <end position="71"/>
    </location>
</feature>
<reference evidence="5" key="1">
    <citation type="journal article" date="2019" name="Int. J. Syst. Evol. Microbiol.">
        <title>The Global Catalogue of Microorganisms (GCM) 10K type strain sequencing project: providing services to taxonomists for standard genome sequencing and annotation.</title>
        <authorList>
            <consortium name="The Broad Institute Genomics Platform"/>
            <consortium name="The Broad Institute Genome Sequencing Center for Infectious Disease"/>
            <person name="Wu L."/>
            <person name="Ma J."/>
        </authorList>
    </citation>
    <scope>NUCLEOTIDE SEQUENCE [LARGE SCALE GENOMIC DNA]</scope>
    <source>
        <strain evidence="5">JCM 18077</strain>
    </source>
</reference>
<dbReference type="Gene3D" id="1.10.287.1490">
    <property type="match status" value="1"/>
</dbReference>